<feature type="transmembrane region" description="Helical" evidence="3">
    <location>
        <begin position="7"/>
        <end position="28"/>
    </location>
</feature>
<dbReference type="Gene3D" id="3.90.1310.10">
    <property type="entry name" value="Penicillin-binding protein 2a (Domain 2)"/>
    <property type="match status" value="1"/>
</dbReference>
<comment type="subcellular location">
    <subcellularLocation>
        <location evidence="1">Membrane</location>
    </subcellularLocation>
</comment>
<evidence type="ECO:0000256" key="3">
    <source>
        <dbReference type="SAM" id="Phobius"/>
    </source>
</evidence>
<dbReference type="InterPro" id="IPR036138">
    <property type="entry name" value="PBP_dimer_sf"/>
</dbReference>
<dbReference type="InterPro" id="IPR050515">
    <property type="entry name" value="Beta-lactam/transpept"/>
</dbReference>
<keyword evidence="6" id="KW-0808">Transferase</keyword>
<comment type="caution">
    <text evidence="6">The sequence shown here is derived from an EMBL/GenBank/DDBJ whole genome shotgun (WGS) entry which is preliminary data.</text>
</comment>
<dbReference type="GO" id="GO:0071555">
    <property type="term" value="P:cell wall organization"/>
    <property type="evidence" value="ECO:0007669"/>
    <property type="project" value="TreeGrafter"/>
</dbReference>
<dbReference type="PANTHER" id="PTHR30627:SF1">
    <property type="entry name" value="PEPTIDOGLYCAN D,D-TRANSPEPTIDASE FTSI"/>
    <property type="match status" value="1"/>
</dbReference>
<keyword evidence="3" id="KW-0812">Transmembrane</keyword>
<evidence type="ECO:0000256" key="2">
    <source>
        <dbReference type="ARBA" id="ARBA00023136"/>
    </source>
</evidence>
<dbReference type="PATRIC" id="fig|1618476.3.peg.378"/>
<reference evidence="6 7" key="1">
    <citation type="journal article" date="2015" name="Nature">
        <title>rRNA introns, odd ribosomes, and small enigmatic genomes across a large radiation of phyla.</title>
        <authorList>
            <person name="Brown C.T."/>
            <person name="Hug L.A."/>
            <person name="Thomas B.C."/>
            <person name="Sharon I."/>
            <person name="Castelle C.J."/>
            <person name="Singh A."/>
            <person name="Wilkins M.J."/>
            <person name="Williams K.H."/>
            <person name="Banfield J.F."/>
        </authorList>
    </citation>
    <scope>NUCLEOTIDE SEQUENCE [LARGE SCALE GENOMIC DNA]</scope>
</reference>
<dbReference type="Pfam" id="PF00905">
    <property type="entry name" value="Transpeptidase"/>
    <property type="match status" value="1"/>
</dbReference>
<dbReference type="GO" id="GO:0005886">
    <property type="term" value="C:plasma membrane"/>
    <property type="evidence" value="ECO:0007669"/>
    <property type="project" value="TreeGrafter"/>
</dbReference>
<keyword evidence="2 3" id="KW-0472">Membrane</keyword>
<dbReference type="GO" id="GO:0008658">
    <property type="term" value="F:penicillin binding"/>
    <property type="evidence" value="ECO:0007669"/>
    <property type="project" value="InterPro"/>
</dbReference>
<proteinExistence type="predicted"/>
<name>A0A0G0AGS3_9BACT</name>
<organism evidence="6 7">
    <name type="scientific">Candidatus Roizmanbacteria bacterium GW2011_GWA2_33_33</name>
    <dbReference type="NCBI Taxonomy" id="1618476"/>
    <lineage>
        <taxon>Bacteria</taxon>
        <taxon>Candidatus Roizmaniibacteriota</taxon>
    </lineage>
</organism>
<dbReference type="SUPFAM" id="SSF56601">
    <property type="entry name" value="beta-lactamase/transpeptidase-like"/>
    <property type="match status" value="1"/>
</dbReference>
<keyword evidence="3" id="KW-1133">Transmembrane helix</keyword>
<feature type="domain" description="Penicillin-binding protein transpeptidase" evidence="4">
    <location>
        <begin position="234"/>
        <end position="538"/>
    </location>
</feature>
<dbReference type="PANTHER" id="PTHR30627">
    <property type="entry name" value="PEPTIDOGLYCAN D,D-TRANSPEPTIDASE"/>
    <property type="match status" value="1"/>
</dbReference>
<accession>A0A0G0AGS3</accession>
<dbReference type="Gene3D" id="3.40.710.10">
    <property type="entry name" value="DD-peptidase/beta-lactamase superfamily"/>
    <property type="match status" value="1"/>
</dbReference>
<dbReference type="GO" id="GO:0016740">
    <property type="term" value="F:transferase activity"/>
    <property type="evidence" value="ECO:0007669"/>
    <property type="project" value="UniProtKB-KW"/>
</dbReference>
<dbReference type="AlphaFoldDB" id="A0A0G0AGS3"/>
<evidence type="ECO:0000259" key="5">
    <source>
        <dbReference type="Pfam" id="PF03717"/>
    </source>
</evidence>
<dbReference type="Gene3D" id="3.30.450.330">
    <property type="match status" value="1"/>
</dbReference>
<feature type="domain" description="Penicillin-binding protein dimerisation" evidence="5">
    <location>
        <begin position="43"/>
        <end position="190"/>
    </location>
</feature>
<evidence type="ECO:0000259" key="4">
    <source>
        <dbReference type="Pfam" id="PF00905"/>
    </source>
</evidence>
<evidence type="ECO:0000313" key="6">
    <source>
        <dbReference type="EMBL" id="KKP50441.1"/>
    </source>
</evidence>
<dbReference type="InterPro" id="IPR005311">
    <property type="entry name" value="PBP_dimer"/>
</dbReference>
<evidence type="ECO:0000256" key="1">
    <source>
        <dbReference type="ARBA" id="ARBA00004370"/>
    </source>
</evidence>
<sequence length="551" mass="62430">MKIKFIFLLFIAFYLAIIVRLFFLQVIYSPLNKSEYLKTNKLYPVRGRIYDLKNQSLVLNQNSYQLYIEPKKIADKDKLLQLLSKSLEVEEASISAKLNMSKNWVAIFAGITQEQKDKIDKLNLKGIGFDYQTKRFYPEASLSAHLLGFLGKDNQGEDVGYLGLEGFYNRDLRGLPGFLETERDILGRPILIGVQQRVEAENGRDLVLTIDKNVQEISKKRLLEGLDKYKAKKGCVITADPKTMAILSLVCLPDYDLEKYYLFNENFYKNLAISDLYEPGSVFKPLIVAAALEEKKIKPNDIYNETGQVAVGEYNIKTWNDKYEGRISMTRILEKSSNVGMVYIGEKLGNKKIYSYLEKFGFGQNTDIDLEGEASGYLKPANNWYPIDYATVTFGQGIAITPIQLIRAFASIINGGYLMKPYVVQKIVSENKVTEIKPKIEKRVISQMTSNIIKKMLVSTVENAEAKWDRPKGFSIGGKTGTAQVPIKGIYDTSKTIASFIGFAPAENPKFLTFVVLYEPKTSQWGSETAAPLFFEIVKDLIVYYNISPTQ</sequence>
<dbReference type="InterPro" id="IPR012338">
    <property type="entry name" value="Beta-lactam/transpept-like"/>
</dbReference>
<gene>
    <name evidence="6" type="ORF">UR42_C0027G0010</name>
</gene>
<dbReference type="Pfam" id="PF03717">
    <property type="entry name" value="PBP_dimer"/>
    <property type="match status" value="1"/>
</dbReference>
<dbReference type="InterPro" id="IPR001460">
    <property type="entry name" value="PCN-bd_Tpept"/>
</dbReference>
<dbReference type="Proteomes" id="UP000034045">
    <property type="component" value="Unassembled WGS sequence"/>
</dbReference>
<protein>
    <submittedName>
        <fullName evidence="6">Peptidoglycan glycosyltransferase</fullName>
    </submittedName>
</protein>
<evidence type="ECO:0000313" key="7">
    <source>
        <dbReference type="Proteomes" id="UP000034045"/>
    </source>
</evidence>
<dbReference type="EMBL" id="LBPD01000027">
    <property type="protein sequence ID" value="KKP50441.1"/>
    <property type="molecule type" value="Genomic_DNA"/>
</dbReference>
<dbReference type="SUPFAM" id="SSF56519">
    <property type="entry name" value="Penicillin binding protein dimerisation domain"/>
    <property type="match status" value="1"/>
</dbReference>